<comment type="caution">
    <text evidence="2">The sequence shown here is derived from an EMBL/GenBank/DDBJ whole genome shotgun (WGS) entry which is preliminary data.</text>
</comment>
<evidence type="ECO:0000313" key="3">
    <source>
        <dbReference type="Proteomes" id="UP000265366"/>
    </source>
</evidence>
<name>A0A3A1P050_9SPHN</name>
<dbReference type="OrthoDB" id="68427at2"/>
<dbReference type="EMBL" id="QXFM01000129">
    <property type="protein sequence ID" value="RIV81862.1"/>
    <property type="molecule type" value="Genomic_DNA"/>
</dbReference>
<feature type="domain" description="DUF6915" evidence="1">
    <location>
        <begin position="1"/>
        <end position="102"/>
    </location>
</feature>
<evidence type="ECO:0000313" key="2">
    <source>
        <dbReference type="EMBL" id="RIV81862.1"/>
    </source>
</evidence>
<proteinExistence type="predicted"/>
<dbReference type="RefSeq" id="WP_028056209.1">
    <property type="nucleotide sequence ID" value="NZ_QXFM01000129.1"/>
</dbReference>
<dbReference type="Proteomes" id="UP000265366">
    <property type="component" value="Unassembled WGS sequence"/>
</dbReference>
<dbReference type="InterPro" id="IPR054061">
    <property type="entry name" value="DUF6915"/>
</dbReference>
<accession>A0A3A1P050</accession>
<organism evidence="2 3">
    <name type="scientific">Aurantiacibacter xanthus</name>
    <dbReference type="NCBI Taxonomy" id="1784712"/>
    <lineage>
        <taxon>Bacteria</taxon>
        <taxon>Pseudomonadati</taxon>
        <taxon>Pseudomonadota</taxon>
        <taxon>Alphaproteobacteria</taxon>
        <taxon>Sphingomonadales</taxon>
        <taxon>Erythrobacteraceae</taxon>
        <taxon>Aurantiacibacter</taxon>
    </lineage>
</organism>
<dbReference type="AlphaFoldDB" id="A0A3A1P050"/>
<protein>
    <recommendedName>
        <fullName evidence="1">DUF6915 domain-containing protein</fullName>
    </recommendedName>
</protein>
<keyword evidence="3" id="KW-1185">Reference proteome</keyword>
<sequence>MNPFDHARSSARVHGGRWQDYHPIHAWFDATKAAHCHFTHRALRHHHEGIAEAVTVFGDTITNADGAEIEVRAIAVQHIEEDCSYLPSAADWLDDFDTPDWLHVPMPDAEHLSRTSARRFGGEETDYLPLHRWFLETASWANTPAHLIFRHHAFGIYEAEHRFGPAIDNGASGAPTRVVAEQHVRTMLGRMPAAPDFLRRLKGQRWMLQATSPALVGLT</sequence>
<evidence type="ECO:0000259" key="1">
    <source>
        <dbReference type="Pfam" id="PF21866"/>
    </source>
</evidence>
<dbReference type="Pfam" id="PF21866">
    <property type="entry name" value="DUF6915"/>
    <property type="match status" value="2"/>
</dbReference>
<reference evidence="2 3" key="1">
    <citation type="submission" date="2018-08" db="EMBL/GenBank/DDBJ databases">
        <title>Erythrobacter zhengii sp.nov., a bacterium isolated from deep-sea sediment.</title>
        <authorList>
            <person name="Fang C."/>
            <person name="Wu Y.-H."/>
            <person name="Sun C."/>
            <person name="Wang H."/>
            <person name="Cheng H."/>
            <person name="Meng F.-X."/>
            <person name="Wang C.-S."/>
            <person name="Xu X.-W."/>
        </authorList>
    </citation>
    <scope>NUCLEOTIDE SEQUENCE [LARGE SCALE GENOMIC DNA]</scope>
    <source>
        <strain evidence="2 3">CCTCC AB 2015396</strain>
    </source>
</reference>
<feature type="domain" description="DUF6915" evidence="1">
    <location>
        <begin position="112"/>
        <end position="207"/>
    </location>
</feature>
<gene>
    <name evidence="2" type="ORF">D2V17_16495</name>
</gene>